<evidence type="ECO:0000313" key="9">
    <source>
        <dbReference type="EMBL" id="GEE02520.1"/>
    </source>
</evidence>
<comment type="function">
    <text evidence="5">Responsible for synthesis of pseudouridine from uracil-55 in the psi GC loop of transfer RNAs.</text>
</comment>
<name>A0A7I9VBW3_9ACTN</name>
<comment type="caution">
    <text evidence="9">The sequence shown here is derived from an EMBL/GenBank/DDBJ whole genome shotgun (WGS) entry which is preliminary data.</text>
</comment>
<keyword evidence="10" id="KW-1185">Reference proteome</keyword>
<dbReference type="Gene3D" id="2.30.130.10">
    <property type="entry name" value="PUA domain"/>
    <property type="match status" value="1"/>
</dbReference>
<dbReference type="GO" id="GO:1990481">
    <property type="term" value="P:mRNA pseudouridine synthesis"/>
    <property type="evidence" value="ECO:0007669"/>
    <property type="project" value="TreeGrafter"/>
</dbReference>
<dbReference type="GO" id="GO:0160148">
    <property type="term" value="F:tRNA pseudouridine(55) synthase activity"/>
    <property type="evidence" value="ECO:0007669"/>
    <property type="project" value="UniProtKB-EC"/>
</dbReference>
<dbReference type="OrthoDB" id="9802309at2"/>
<feature type="domain" description="Pseudouridine synthase II N-terminal" evidence="6">
    <location>
        <begin position="30"/>
        <end position="182"/>
    </location>
</feature>
<dbReference type="CDD" id="cd02573">
    <property type="entry name" value="PseudoU_synth_EcTruB"/>
    <property type="match status" value="1"/>
</dbReference>
<dbReference type="InterPro" id="IPR002501">
    <property type="entry name" value="PsdUridine_synth_N"/>
</dbReference>
<evidence type="ECO:0000256" key="4">
    <source>
        <dbReference type="ARBA" id="ARBA00023235"/>
    </source>
</evidence>
<comment type="similarity">
    <text evidence="2 5">Belongs to the pseudouridine synthase TruB family. Type 1 subfamily.</text>
</comment>
<dbReference type="Pfam" id="PF01509">
    <property type="entry name" value="TruB_N"/>
    <property type="match status" value="1"/>
</dbReference>
<evidence type="ECO:0000259" key="6">
    <source>
        <dbReference type="Pfam" id="PF01509"/>
    </source>
</evidence>
<dbReference type="RefSeq" id="WP_161896187.1">
    <property type="nucleotide sequence ID" value="NZ_BJOV01000005.1"/>
</dbReference>
<evidence type="ECO:0000256" key="3">
    <source>
        <dbReference type="ARBA" id="ARBA00022694"/>
    </source>
</evidence>
<gene>
    <name evidence="5 9" type="primary">truB</name>
    <name evidence="9" type="ORF">nbrc107696_29660</name>
</gene>
<dbReference type="GO" id="GO:0003723">
    <property type="term" value="F:RNA binding"/>
    <property type="evidence" value="ECO:0007669"/>
    <property type="project" value="InterPro"/>
</dbReference>
<dbReference type="PANTHER" id="PTHR13767:SF2">
    <property type="entry name" value="PSEUDOURIDYLATE SYNTHASE TRUB1"/>
    <property type="match status" value="1"/>
</dbReference>
<accession>A0A7I9VBW3</accession>
<evidence type="ECO:0000256" key="2">
    <source>
        <dbReference type="ARBA" id="ARBA00005642"/>
    </source>
</evidence>
<dbReference type="Pfam" id="PF09142">
    <property type="entry name" value="TruB_C"/>
    <property type="match status" value="1"/>
</dbReference>
<comment type="catalytic activity">
    <reaction evidence="1 5">
        <text>uridine(55) in tRNA = pseudouridine(55) in tRNA</text>
        <dbReference type="Rhea" id="RHEA:42532"/>
        <dbReference type="Rhea" id="RHEA-COMP:10101"/>
        <dbReference type="Rhea" id="RHEA-COMP:10102"/>
        <dbReference type="ChEBI" id="CHEBI:65314"/>
        <dbReference type="ChEBI" id="CHEBI:65315"/>
        <dbReference type="EC" id="5.4.99.25"/>
    </reaction>
</comment>
<dbReference type="EMBL" id="BJOV01000005">
    <property type="protein sequence ID" value="GEE02520.1"/>
    <property type="molecule type" value="Genomic_DNA"/>
</dbReference>
<dbReference type="Proteomes" id="UP000444960">
    <property type="component" value="Unassembled WGS sequence"/>
</dbReference>
<dbReference type="SUPFAM" id="SSF55120">
    <property type="entry name" value="Pseudouridine synthase"/>
    <property type="match status" value="1"/>
</dbReference>
<evidence type="ECO:0000259" key="8">
    <source>
        <dbReference type="Pfam" id="PF16198"/>
    </source>
</evidence>
<sequence>MADSSIDNAGLLIVDKAAGMTSHDVVAKTRKAFQTRKVGHAGTLDPMATGVLVIGVERATKLLGLLSLTTKSYSATIRLGQSTTTDDAEGEVLETADASGVAEERILSGVADLTGDILQVPAKVSAIKVDGRRAHVLMRTGEDFELEARPVTVSRFDVLEIRRGGEFIDVDVDVDCSSGTYIRSLARDLGAALGVGGHLTALRRTAVGPFTLDHARTMDAVTAEPGLSLGIDDAAKLCFPLREISDDDAESISQGRWLEPVGMTGVYTVVDPSGQAIALVQEKGRRASSVMVVRPATLR</sequence>
<dbReference type="Pfam" id="PF16198">
    <property type="entry name" value="TruB_C_2"/>
    <property type="match status" value="1"/>
</dbReference>
<evidence type="ECO:0000259" key="7">
    <source>
        <dbReference type="Pfam" id="PF09142"/>
    </source>
</evidence>
<dbReference type="FunFam" id="3.30.2350.10:FF:000011">
    <property type="entry name" value="tRNA pseudouridine synthase B"/>
    <property type="match status" value="1"/>
</dbReference>
<dbReference type="InterPro" id="IPR015225">
    <property type="entry name" value="tRNA_psdUridine_synth_fam2_C"/>
</dbReference>
<dbReference type="InterPro" id="IPR032819">
    <property type="entry name" value="TruB_C"/>
</dbReference>
<feature type="domain" description="tRNA pseudouridylate synthase B C-terminal" evidence="8">
    <location>
        <begin position="183"/>
        <end position="223"/>
    </location>
</feature>
<feature type="domain" description="tRNA pseudouridine synthase II TruB subfamily 2 C-terminal" evidence="7">
    <location>
        <begin position="239"/>
        <end position="294"/>
    </location>
</feature>
<dbReference type="AlphaFoldDB" id="A0A7I9VBW3"/>
<dbReference type="PANTHER" id="PTHR13767">
    <property type="entry name" value="TRNA-PSEUDOURIDINE SYNTHASE"/>
    <property type="match status" value="1"/>
</dbReference>
<feature type="active site" description="Nucleophile" evidence="5">
    <location>
        <position position="45"/>
    </location>
</feature>
<dbReference type="InterPro" id="IPR015947">
    <property type="entry name" value="PUA-like_sf"/>
</dbReference>
<dbReference type="EC" id="5.4.99.25" evidence="5"/>
<dbReference type="InterPro" id="IPR020103">
    <property type="entry name" value="PsdUridine_synth_cat_dom_sf"/>
</dbReference>
<dbReference type="InterPro" id="IPR014780">
    <property type="entry name" value="tRNA_psdUridine_synth_TruB"/>
</dbReference>
<protein>
    <recommendedName>
        <fullName evidence="5">tRNA pseudouridine synthase B</fullName>
        <ecNumber evidence="5">5.4.99.25</ecNumber>
    </recommendedName>
    <alternativeName>
        <fullName evidence="5">tRNA pseudouridine(55) synthase</fullName>
        <shortName evidence="5">Psi55 synthase</shortName>
    </alternativeName>
    <alternativeName>
        <fullName evidence="5">tRNA pseudouridylate synthase</fullName>
    </alternativeName>
    <alternativeName>
        <fullName evidence="5">tRNA-uridine isomerase</fullName>
    </alternativeName>
</protein>
<evidence type="ECO:0000313" key="10">
    <source>
        <dbReference type="Proteomes" id="UP000444960"/>
    </source>
</evidence>
<evidence type="ECO:0000256" key="5">
    <source>
        <dbReference type="HAMAP-Rule" id="MF_01080"/>
    </source>
</evidence>
<dbReference type="HAMAP" id="MF_01080">
    <property type="entry name" value="TruB_bact"/>
    <property type="match status" value="1"/>
</dbReference>
<dbReference type="NCBIfam" id="TIGR00431">
    <property type="entry name" value="TruB"/>
    <property type="match status" value="1"/>
</dbReference>
<reference evidence="10" key="1">
    <citation type="submission" date="2019-06" db="EMBL/GenBank/DDBJ databases">
        <title>Gordonia isolated from sludge of a wastewater treatment plant.</title>
        <authorList>
            <person name="Tamura T."/>
            <person name="Aoyama K."/>
            <person name="Kang Y."/>
            <person name="Saito S."/>
            <person name="Akiyama N."/>
            <person name="Yazawa K."/>
            <person name="Gonoi T."/>
            <person name="Mikami Y."/>
        </authorList>
    </citation>
    <scope>NUCLEOTIDE SEQUENCE [LARGE SCALE GENOMIC DNA]</scope>
    <source>
        <strain evidence="10">NBRC 107696</strain>
    </source>
</reference>
<dbReference type="Gene3D" id="3.30.2350.10">
    <property type="entry name" value="Pseudouridine synthase"/>
    <property type="match status" value="1"/>
</dbReference>
<evidence type="ECO:0000256" key="1">
    <source>
        <dbReference type="ARBA" id="ARBA00000385"/>
    </source>
</evidence>
<dbReference type="InterPro" id="IPR036974">
    <property type="entry name" value="PUA_sf"/>
</dbReference>
<keyword evidence="3 5" id="KW-0819">tRNA processing</keyword>
<organism evidence="9 10">
    <name type="scientific">Gordonia spumicola</name>
    <dbReference type="NCBI Taxonomy" id="589161"/>
    <lineage>
        <taxon>Bacteria</taxon>
        <taxon>Bacillati</taxon>
        <taxon>Actinomycetota</taxon>
        <taxon>Actinomycetes</taxon>
        <taxon>Mycobacteriales</taxon>
        <taxon>Gordoniaceae</taxon>
        <taxon>Gordonia</taxon>
    </lineage>
</organism>
<keyword evidence="4 5" id="KW-0413">Isomerase</keyword>
<dbReference type="SUPFAM" id="SSF88697">
    <property type="entry name" value="PUA domain-like"/>
    <property type="match status" value="1"/>
</dbReference>
<proteinExistence type="inferred from homology"/>
<dbReference type="GO" id="GO:0031119">
    <property type="term" value="P:tRNA pseudouridine synthesis"/>
    <property type="evidence" value="ECO:0007669"/>
    <property type="project" value="UniProtKB-UniRule"/>
</dbReference>